<dbReference type="NCBIfam" id="NF038324">
    <property type="entry name" value="DrmB_fam"/>
    <property type="match status" value="1"/>
</dbReference>
<evidence type="ECO:0000259" key="1">
    <source>
        <dbReference type="Pfam" id="PF09369"/>
    </source>
</evidence>
<protein>
    <submittedName>
        <fullName evidence="2">DUF1998 domain-containing protein</fullName>
    </submittedName>
</protein>
<evidence type="ECO:0000313" key="3">
    <source>
        <dbReference type="Proteomes" id="UP000832041"/>
    </source>
</evidence>
<feature type="domain" description="MrfA-like Zn-binding" evidence="1">
    <location>
        <begin position="484"/>
        <end position="585"/>
    </location>
</feature>
<proteinExistence type="predicted"/>
<dbReference type="Proteomes" id="UP000832041">
    <property type="component" value="Chromosome"/>
</dbReference>
<evidence type="ECO:0000313" key="2">
    <source>
        <dbReference type="EMBL" id="UPT19551.1"/>
    </source>
</evidence>
<reference evidence="2 3" key="1">
    <citation type="submission" date="2020-04" db="EMBL/GenBank/DDBJ databases">
        <title>Thermobifida alba genome sequencing and assembly.</title>
        <authorList>
            <person name="Luzics S."/>
            <person name="Horvath B."/>
            <person name="Nagy I."/>
            <person name="Toth A."/>
            <person name="Nagy I."/>
            <person name="Kukolya J."/>
        </authorList>
    </citation>
    <scope>NUCLEOTIDE SEQUENCE [LARGE SCALE GENOMIC DNA]</scope>
    <source>
        <strain evidence="2 3">DSM 43795</strain>
    </source>
</reference>
<dbReference type="EMBL" id="CP051627">
    <property type="protein sequence ID" value="UPT19551.1"/>
    <property type="molecule type" value="Genomic_DNA"/>
</dbReference>
<organism evidence="2 3">
    <name type="scientific">Thermobifida alba</name>
    <name type="common">Thermomonospora alba</name>
    <dbReference type="NCBI Taxonomy" id="53522"/>
    <lineage>
        <taxon>Bacteria</taxon>
        <taxon>Bacillati</taxon>
        <taxon>Actinomycetota</taxon>
        <taxon>Actinomycetes</taxon>
        <taxon>Streptosporangiales</taxon>
        <taxon>Nocardiopsidaceae</taxon>
        <taxon>Thermobifida</taxon>
    </lineage>
</organism>
<gene>
    <name evidence="2" type="ORF">FOF52_00045</name>
</gene>
<dbReference type="InterPro" id="IPR018973">
    <property type="entry name" value="MZB"/>
</dbReference>
<name>A0ABY4KXU8_THEAE</name>
<sequence>MTGEPQRVGEVRANQLLHTYGVGSIVDLPNLSVIVLGLDEWKQAKSTPVKEDRLLATVRRKLGDQVTDLRTPPYTPPTRNVFDEWVRIGVPVGIFPRWLRCTSPVCNKIAPVDSGLFTLLPDPYRPDKTRYVHGCSGQGRKRPTAVPARFVLACADGHLDDFPWMYYAHQGAEPAPGDGGHSLTLSERGTSGEAANLFVRCSCGAGRSMAVAFGTDNAFRHLPACRGRHPHLGTFEGCGKPARAMSLGATNSWFPMQIRVFSLPQEDDELDNDIAENWSTLQMMTALSKEQAQPLITQMNFWPQLERHGFDKVWAAIQKRAVAKQETVDTSDEDGEIDILEPEWEAFTRPEPVTLPDFTTQRVATPRTATSFLDRVVLVPRLREVGALYGFTRVDAPEFDVLSTDHARVASLSIEKPTWVPCAEQRGEGIFLKFSEERIARWETSPAVQERERSLVEGHERWRAARQMKPGEWPGARYVLLHSLAHVLIRELALESGYGASGIAERIYARGGSQPMAGILLYTAAADSEGTLGGLVSLGKEPERLGAIIEQALDAARLCSSDPLCAEHDPVDHARLYGAACHACLFAAETSCVRGNHYLDRALVVDTMSQATRGAGFFG</sequence>
<keyword evidence="3" id="KW-1185">Reference proteome</keyword>
<dbReference type="RefSeq" id="WP_248591773.1">
    <property type="nucleotide sequence ID" value="NZ_BAABEB010000001.1"/>
</dbReference>
<accession>A0ABY4KXU8</accession>
<dbReference type="InterPro" id="IPR047721">
    <property type="entry name" value="DrmB"/>
</dbReference>
<dbReference type="Pfam" id="PF09369">
    <property type="entry name" value="MZB"/>
    <property type="match status" value="1"/>
</dbReference>